<sequence length="644" mass="67646">MTSMISWLSRAINGAQNGADGDQDALPASEQSFVSAETTPPSGLPVVESLDPGKPHDLNGASQEQAATGVGKTESSGWSQPERGASADPDTPANEQLPPRHPSSTTSQTSPAPVINPFFGAPVEYTTPPRAAPQRSSMASLAGSHKKPASTTLESSFATAVTSSEPPLDPVDGASGGFTDGAISVLDNVPVIETKLSTRDFAQPSDPIAISGGFVNHVRQSGSAIQDGGAFLYAALERPSVASPQPLSERQPSVSSNARPPSQLSSKFASAGLASSSFPNSETVGASTATDVAVSPPAQGDRTPTRVVSSVSNYSAASSGSLPSRPSFARSHSPRKKKHRKRHTEQELQEIRAKPYSNTSKIVHTAGSKGLGIAPLASVEAAAAAKEKKGIIPVIITWTGGGKAVYVTGSFNNWKHKIRMAKSHEDFTAILDLPPGTHHFKFIVDDEWRCSDDLPAAPDDAGNLVNYLLLDNEYGTNLGDGLDAVGDAEFTARDSDEDEYTVEGPGGELYSSSPEETYTCEIPKSLLEPPADPPPPPPSKSSRSKTNAQPPADPYSVPPVNLPPQLTRVVLNNPVTDEDQVTATLPLPHHVTLNHLYACSIRDGVMAVAMTTRYRSKFVTTVMYKPVSLGGPANPPGSESKEQT</sequence>
<dbReference type="InterPro" id="IPR014756">
    <property type="entry name" value="Ig_E-set"/>
</dbReference>
<dbReference type="InterPro" id="IPR032640">
    <property type="entry name" value="AMPK1_CBM"/>
</dbReference>
<comment type="subcellular location">
    <subcellularLocation>
        <location evidence="1">Cytoplasm</location>
    </subcellularLocation>
</comment>
<evidence type="ECO:0000256" key="3">
    <source>
        <dbReference type="ARBA" id="ARBA00022490"/>
    </source>
</evidence>
<dbReference type="SUPFAM" id="SSF160219">
    <property type="entry name" value="AMPKBI-like"/>
    <property type="match status" value="1"/>
</dbReference>
<dbReference type="GO" id="GO:0007165">
    <property type="term" value="P:signal transduction"/>
    <property type="evidence" value="ECO:0007669"/>
    <property type="project" value="UniProtKB-ARBA"/>
</dbReference>
<dbReference type="Gene3D" id="2.60.40.10">
    <property type="entry name" value="Immunoglobulins"/>
    <property type="match status" value="1"/>
</dbReference>
<dbReference type="AlphaFoldDB" id="A0A139A6H0"/>
<evidence type="ECO:0000313" key="7">
    <source>
        <dbReference type="Proteomes" id="UP000070544"/>
    </source>
</evidence>
<feature type="region of interest" description="Disordered" evidence="4">
    <location>
        <begin position="242"/>
        <end position="349"/>
    </location>
</feature>
<feature type="compositionally biased region" description="Pro residues" evidence="4">
    <location>
        <begin position="530"/>
        <end position="539"/>
    </location>
</feature>
<feature type="compositionally biased region" description="Polar residues" evidence="4">
    <location>
        <begin position="242"/>
        <end position="290"/>
    </location>
</feature>
<dbReference type="GO" id="GO:0005634">
    <property type="term" value="C:nucleus"/>
    <property type="evidence" value="ECO:0007669"/>
    <property type="project" value="TreeGrafter"/>
</dbReference>
<evidence type="ECO:0000313" key="6">
    <source>
        <dbReference type="EMBL" id="KXS12397.1"/>
    </source>
</evidence>
<dbReference type="Gene3D" id="6.20.250.60">
    <property type="match status" value="1"/>
</dbReference>
<dbReference type="Pfam" id="PF16561">
    <property type="entry name" value="AMPK1_CBM"/>
    <property type="match status" value="1"/>
</dbReference>
<dbReference type="PANTHER" id="PTHR10343">
    <property type="entry name" value="5'-AMP-ACTIVATED PROTEIN KINASE , BETA SUBUNIT"/>
    <property type="match status" value="1"/>
</dbReference>
<dbReference type="SUPFAM" id="SSF81296">
    <property type="entry name" value="E set domains"/>
    <property type="match status" value="1"/>
</dbReference>
<dbReference type="Proteomes" id="UP000070544">
    <property type="component" value="Unassembled WGS sequence"/>
</dbReference>
<dbReference type="EMBL" id="KQ965788">
    <property type="protein sequence ID" value="KXS12397.1"/>
    <property type="molecule type" value="Genomic_DNA"/>
</dbReference>
<dbReference type="InterPro" id="IPR006828">
    <property type="entry name" value="ASC_dom"/>
</dbReference>
<protein>
    <submittedName>
        <fullName evidence="6">Carbohydrate-binding module family 48 protein</fullName>
    </submittedName>
</protein>
<feature type="compositionally biased region" description="Basic residues" evidence="4">
    <location>
        <begin position="332"/>
        <end position="343"/>
    </location>
</feature>
<dbReference type="PANTHER" id="PTHR10343:SF84">
    <property type="entry name" value="5'-AMP-ACTIVATED PROTEIN KINASE SUBUNIT BETA-1"/>
    <property type="match status" value="1"/>
</dbReference>
<dbReference type="InterPro" id="IPR050827">
    <property type="entry name" value="CRP1_MDG1_kinase"/>
</dbReference>
<reference evidence="6 7" key="1">
    <citation type="journal article" date="2015" name="Genome Biol. Evol.">
        <title>Phylogenomic analyses indicate that early fungi evolved digesting cell walls of algal ancestors of land plants.</title>
        <authorList>
            <person name="Chang Y."/>
            <person name="Wang S."/>
            <person name="Sekimoto S."/>
            <person name="Aerts A.L."/>
            <person name="Choi C."/>
            <person name="Clum A."/>
            <person name="LaButti K.M."/>
            <person name="Lindquist E.A."/>
            <person name="Yee Ngan C."/>
            <person name="Ohm R.A."/>
            <person name="Salamov A.A."/>
            <person name="Grigoriev I.V."/>
            <person name="Spatafora J.W."/>
            <person name="Berbee M.L."/>
        </authorList>
    </citation>
    <scope>NUCLEOTIDE SEQUENCE [LARGE SCALE GENOMIC DNA]</scope>
    <source>
        <strain evidence="6 7">JEL478</strain>
    </source>
</reference>
<name>A0A139A6H0_GONPJ</name>
<feature type="compositionally biased region" description="Low complexity" evidence="4">
    <location>
        <begin position="307"/>
        <end position="331"/>
    </location>
</feature>
<feature type="compositionally biased region" description="Pro residues" evidence="4">
    <location>
        <begin position="551"/>
        <end position="562"/>
    </location>
</feature>
<evidence type="ECO:0000256" key="1">
    <source>
        <dbReference type="ARBA" id="ARBA00004496"/>
    </source>
</evidence>
<feature type="region of interest" description="Disordered" evidence="4">
    <location>
        <begin position="14"/>
        <end position="176"/>
    </location>
</feature>
<dbReference type="InterPro" id="IPR037256">
    <property type="entry name" value="ASC_dom_sf"/>
</dbReference>
<accession>A0A139A6H0</accession>
<dbReference type="CDD" id="cd02859">
    <property type="entry name" value="E_set_AMPKbeta_like_N"/>
    <property type="match status" value="1"/>
</dbReference>
<dbReference type="GO" id="GO:0019901">
    <property type="term" value="F:protein kinase binding"/>
    <property type="evidence" value="ECO:0007669"/>
    <property type="project" value="TreeGrafter"/>
</dbReference>
<gene>
    <name evidence="6" type="ORF">M427DRAFT_137288</name>
</gene>
<dbReference type="OrthoDB" id="531008at2759"/>
<evidence type="ECO:0000256" key="4">
    <source>
        <dbReference type="SAM" id="MobiDB-lite"/>
    </source>
</evidence>
<dbReference type="Pfam" id="PF04739">
    <property type="entry name" value="AMPKBI"/>
    <property type="match status" value="1"/>
</dbReference>
<feature type="compositionally biased region" description="Polar residues" evidence="4">
    <location>
        <begin position="149"/>
        <end position="165"/>
    </location>
</feature>
<organism evidence="6 7">
    <name type="scientific">Gonapodya prolifera (strain JEL478)</name>
    <name type="common">Monoblepharis prolifera</name>
    <dbReference type="NCBI Taxonomy" id="1344416"/>
    <lineage>
        <taxon>Eukaryota</taxon>
        <taxon>Fungi</taxon>
        <taxon>Fungi incertae sedis</taxon>
        <taxon>Chytridiomycota</taxon>
        <taxon>Chytridiomycota incertae sedis</taxon>
        <taxon>Monoblepharidomycetes</taxon>
        <taxon>Monoblepharidales</taxon>
        <taxon>Gonapodyaceae</taxon>
        <taxon>Gonapodya</taxon>
    </lineage>
</organism>
<feature type="compositionally biased region" description="Low complexity" evidence="4">
    <location>
        <begin position="102"/>
        <end position="113"/>
    </location>
</feature>
<evidence type="ECO:0000256" key="2">
    <source>
        <dbReference type="ARBA" id="ARBA00010926"/>
    </source>
</evidence>
<evidence type="ECO:0000259" key="5">
    <source>
        <dbReference type="SMART" id="SM01010"/>
    </source>
</evidence>
<dbReference type="InterPro" id="IPR013783">
    <property type="entry name" value="Ig-like_fold"/>
</dbReference>
<dbReference type="SMART" id="SM01010">
    <property type="entry name" value="AMPKBI"/>
    <property type="match status" value="1"/>
</dbReference>
<feature type="domain" description="Association with the SNF1 complex (ASC)" evidence="5">
    <location>
        <begin position="511"/>
        <end position="627"/>
    </location>
</feature>
<proteinExistence type="inferred from homology"/>
<keyword evidence="7" id="KW-1185">Reference proteome</keyword>
<dbReference type="FunFam" id="2.60.40.10:FF:000562">
    <property type="entry name" value="Snf1 kinase complex beta-subunit Gal83"/>
    <property type="match status" value="1"/>
</dbReference>
<keyword evidence="3" id="KW-0963">Cytoplasm</keyword>
<feature type="compositionally biased region" description="Polar residues" evidence="4">
    <location>
        <begin position="29"/>
        <end position="41"/>
    </location>
</feature>
<dbReference type="GO" id="GO:0005737">
    <property type="term" value="C:cytoplasm"/>
    <property type="evidence" value="ECO:0007669"/>
    <property type="project" value="UniProtKB-SubCell"/>
</dbReference>
<feature type="region of interest" description="Disordered" evidence="4">
    <location>
        <begin position="493"/>
        <end position="563"/>
    </location>
</feature>
<comment type="similarity">
    <text evidence="2">Belongs to the 5'-AMP-activated protein kinase beta subunit family.</text>
</comment>
<dbReference type="STRING" id="1344416.A0A139A6H0"/>
<dbReference type="GO" id="GO:0031588">
    <property type="term" value="C:nucleotide-activated protein kinase complex"/>
    <property type="evidence" value="ECO:0007669"/>
    <property type="project" value="TreeGrafter"/>
</dbReference>